<name>A0A942I5H0_9HYPH</name>
<comment type="similarity">
    <text evidence="2 10">Belongs to the purine nucleoside phosphorylase YfiH/LACC1 family.</text>
</comment>
<protein>
    <recommendedName>
        <fullName evidence="10">Purine nucleoside phosphorylase</fullName>
    </recommendedName>
</protein>
<evidence type="ECO:0000256" key="3">
    <source>
        <dbReference type="ARBA" id="ARBA00022679"/>
    </source>
</evidence>
<keyword evidence="12" id="KW-1185">Reference proteome</keyword>
<comment type="caution">
    <text evidence="11">The sequence shown here is derived from an EMBL/GenBank/DDBJ whole genome shotgun (WGS) entry which is preliminary data.</text>
</comment>
<dbReference type="PANTHER" id="PTHR30616:SF2">
    <property type="entry name" value="PURINE NUCLEOSIDE PHOSPHORYLASE LACC1"/>
    <property type="match status" value="1"/>
</dbReference>
<dbReference type="Gene3D" id="3.60.140.10">
    <property type="entry name" value="CNF1/YfiH-like putative cysteine hydrolases"/>
    <property type="match status" value="1"/>
</dbReference>
<comment type="catalytic activity">
    <reaction evidence="7">
        <text>adenosine + H2O + H(+) = inosine + NH4(+)</text>
        <dbReference type="Rhea" id="RHEA:24408"/>
        <dbReference type="ChEBI" id="CHEBI:15377"/>
        <dbReference type="ChEBI" id="CHEBI:15378"/>
        <dbReference type="ChEBI" id="CHEBI:16335"/>
        <dbReference type="ChEBI" id="CHEBI:17596"/>
        <dbReference type="ChEBI" id="CHEBI:28938"/>
        <dbReference type="EC" id="3.5.4.4"/>
    </reaction>
    <physiologicalReaction direction="left-to-right" evidence="7">
        <dbReference type="Rhea" id="RHEA:24409"/>
    </physiologicalReaction>
</comment>
<dbReference type="InterPro" id="IPR038371">
    <property type="entry name" value="Cu_polyphenol_OxRdtase_sf"/>
</dbReference>
<comment type="catalytic activity">
    <reaction evidence="9">
        <text>S-methyl-5'-thioadenosine + phosphate = 5-(methylsulfanyl)-alpha-D-ribose 1-phosphate + adenine</text>
        <dbReference type="Rhea" id="RHEA:11852"/>
        <dbReference type="ChEBI" id="CHEBI:16708"/>
        <dbReference type="ChEBI" id="CHEBI:17509"/>
        <dbReference type="ChEBI" id="CHEBI:43474"/>
        <dbReference type="ChEBI" id="CHEBI:58533"/>
        <dbReference type="EC" id="2.4.2.28"/>
    </reaction>
    <physiologicalReaction direction="left-to-right" evidence="9">
        <dbReference type="Rhea" id="RHEA:11853"/>
    </physiologicalReaction>
</comment>
<keyword evidence="4" id="KW-0479">Metal-binding</keyword>
<dbReference type="GO" id="GO:0016787">
    <property type="term" value="F:hydrolase activity"/>
    <property type="evidence" value="ECO:0007669"/>
    <property type="project" value="UniProtKB-KW"/>
</dbReference>
<dbReference type="SUPFAM" id="SSF64438">
    <property type="entry name" value="CNF1/YfiH-like putative cysteine hydrolases"/>
    <property type="match status" value="1"/>
</dbReference>
<evidence type="ECO:0000256" key="4">
    <source>
        <dbReference type="ARBA" id="ARBA00022723"/>
    </source>
</evidence>
<evidence type="ECO:0000313" key="11">
    <source>
        <dbReference type="EMBL" id="MBS3847508.1"/>
    </source>
</evidence>
<keyword evidence="3" id="KW-0808">Transferase</keyword>
<evidence type="ECO:0000313" key="12">
    <source>
        <dbReference type="Proteomes" id="UP000678281"/>
    </source>
</evidence>
<dbReference type="NCBIfam" id="TIGR00726">
    <property type="entry name" value="peptidoglycan editing factor PgeF"/>
    <property type="match status" value="1"/>
</dbReference>
<dbReference type="Pfam" id="PF02578">
    <property type="entry name" value="Cu-oxidase_4"/>
    <property type="match status" value="1"/>
</dbReference>
<dbReference type="GO" id="GO:0017061">
    <property type="term" value="F:S-methyl-5-thioadenosine phosphorylase activity"/>
    <property type="evidence" value="ECO:0007669"/>
    <property type="project" value="UniProtKB-EC"/>
</dbReference>
<dbReference type="AlphaFoldDB" id="A0A942I5H0"/>
<evidence type="ECO:0000256" key="2">
    <source>
        <dbReference type="ARBA" id="ARBA00007353"/>
    </source>
</evidence>
<evidence type="ECO:0000256" key="6">
    <source>
        <dbReference type="ARBA" id="ARBA00022833"/>
    </source>
</evidence>
<dbReference type="EMBL" id="JAGXTP010000001">
    <property type="protein sequence ID" value="MBS3847508.1"/>
    <property type="molecule type" value="Genomic_DNA"/>
</dbReference>
<comment type="catalytic activity">
    <reaction evidence="8">
        <text>adenosine + phosphate = alpha-D-ribose 1-phosphate + adenine</text>
        <dbReference type="Rhea" id="RHEA:27642"/>
        <dbReference type="ChEBI" id="CHEBI:16335"/>
        <dbReference type="ChEBI" id="CHEBI:16708"/>
        <dbReference type="ChEBI" id="CHEBI:43474"/>
        <dbReference type="ChEBI" id="CHEBI:57720"/>
        <dbReference type="EC" id="2.4.2.1"/>
    </reaction>
    <physiologicalReaction direction="left-to-right" evidence="8">
        <dbReference type="Rhea" id="RHEA:27643"/>
    </physiologicalReaction>
</comment>
<evidence type="ECO:0000256" key="9">
    <source>
        <dbReference type="ARBA" id="ARBA00049893"/>
    </source>
</evidence>
<gene>
    <name evidence="11" type="primary">pgeF</name>
    <name evidence="11" type="ORF">KD146_02240</name>
</gene>
<dbReference type="PANTHER" id="PTHR30616">
    <property type="entry name" value="UNCHARACTERIZED PROTEIN YFIH"/>
    <property type="match status" value="1"/>
</dbReference>
<dbReference type="RefSeq" id="WP_212657126.1">
    <property type="nucleotide sequence ID" value="NZ_JAGXTP010000001.1"/>
</dbReference>
<evidence type="ECO:0000256" key="10">
    <source>
        <dbReference type="RuleBase" id="RU361274"/>
    </source>
</evidence>
<organism evidence="11 12">
    <name type="scientific">Devosia litorisediminis</name>
    <dbReference type="NCBI Taxonomy" id="2829817"/>
    <lineage>
        <taxon>Bacteria</taxon>
        <taxon>Pseudomonadati</taxon>
        <taxon>Pseudomonadota</taxon>
        <taxon>Alphaproteobacteria</taxon>
        <taxon>Hyphomicrobiales</taxon>
        <taxon>Devosiaceae</taxon>
        <taxon>Devosia</taxon>
    </lineage>
</organism>
<dbReference type="InterPro" id="IPR011324">
    <property type="entry name" value="Cytotoxic_necrot_fac-like_cat"/>
</dbReference>
<keyword evidence="6" id="KW-0862">Zinc</keyword>
<keyword evidence="5" id="KW-0378">Hydrolase</keyword>
<evidence type="ECO:0000256" key="8">
    <source>
        <dbReference type="ARBA" id="ARBA00048968"/>
    </source>
</evidence>
<evidence type="ECO:0000256" key="5">
    <source>
        <dbReference type="ARBA" id="ARBA00022801"/>
    </source>
</evidence>
<evidence type="ECO:0000256" key="7">
    <source>
        <dbReference type="ARBA" id="ARBA00047989"/>
    </source>
</evidence>
<accession>A0A942I5H0</accession>
<reference evidence="11" key="1">
    <citation type="submission" date="2021-04" db="EMBL/GenBank/DDBJ databases">
        <title>Devosia litorisediminis sp. nov., isolated from a sand dune.</title>
        <authorList>
            <person name="Park S."/>
            <person name="Yoon J.-H."/>
        </authorList>
    </citation>
    <scope>NUCLEOTIDE SEQUENCE</scope>
    <source>
        <strain evidence="11">BSSL-BM10</strain>
    </source>
</reference>
<dbReference type="CDD" id="cd16833">
    <property type="entry name" value="YfiH"/>
    <property type="match status" value="1"/>
</dbReference>
<comment type="catalytic activity">
    <reaction evidence="1">
        <text>inosine + phosphate = alpha-D-ribose 1-phosphate + hypoxanthine</text>
        <dbReference type="Rhea" id="RHEA:27646"/>
        <dbReference type="ChEBI" id="CHEBI:17368"/>
        <dbReference type="ChEBI" id="CHEBI:17596"/>
        <dbReference type="ChEBI" id="CHEBI:43474"/>
        <dbReference type="ChEBI" id="CHEBI:57720"/>
        <dbReference type="EC" id="2.4.2.1"/>
    </reaction>
    <physiologicalReaction direction="left-to-right" evidence="1">
        <dbReference type="Rhea" id="RHEA:27647"/>
    </physiologicalReaction>
</comment>
<dbReference type="InterPro" id="IPR003730">
    <property type="entry name" value="Cu_polyphenol_OxRdtase"/>
</dbReference>
<dbReference type="Proteomes" id="UP000678281">
    <property type="component" value="Unassembled WGS sequence"/>
</dbReference>
<evidence type="ECO:0000256" key="1">
    <source>
        <dbReference type="ARBA" id="ARBA00000553"/>
    </source>
</evidence>
<dbReference type="GO" id="GO:0005507">
    <property type="term" value="F:copper ion binding"/>
    <property type="evidence" value="ECO:0007669"/>
    <property type="project" value="TreeGrafter"/>
</dbReference>
<sequence length="253" mass="26103">MPIPFETSSALGTIRHGFFGRAGGVSTDAYASNNVSFTTGDDEANVTANRAGVATSMGYEPPNLVILKQTHTADVHVVAAPLAAEEIVEADAMVTDRPGLLLGILTADCTPILFADAQARIIGATHAGWKGAANGIAEATIAAMVALGAQPERIVAAIGPTISGPNYEVGPQFAADLLALYPSAGNRIFVPEGGVEHFDLPGFVADCLSAAGVQTIDRVGSCTYGDPARYFSHRHATHHGIKTGRQIAVIGLT</sequence>
<proteinExistence type="inferred from homology"/>